<sequence>MRMHSNCKCLEHLPTNHPMITFQSSPQISIENLSHLIHTTTCIIKLHAHVSTVTTRIGMLLLKCQPMLLVAQNFPRTHQIPISTTMLILGHLGRMPTILKRTLLHCNHKLDNCIPDGQVMLIQMVVVFFRTISGLLW</sequence>
<proteinExistence type="predicted"/>
<accession>A0A2P2Q7R3</accession>
<organism evidence="1">
    <name type="scientific">Rhizophora mucronata</name>
    <name type="common">Asiatic mangrove</name>
    <dbReference type="NCBI Taxonomy" id="61149"/>
    <lineage>
        <taxon>Eukaryota</taxon>
        <taxon>Viridiplantae</taxon>
        <taxon>Streptophyta</taxon>
        <taxon>Embryophyta</taxon>
        <taxon>Tracheophyta</taxon>
        <taxon>Spermatophyta</taxon>
        <taxon>Magnoliopsida</taxon>
        <taxon>eudicotyledons</taxon>
        <taxon>Gunneridae</taxon>
        <taxon>Pentapetalae</taxon>
        <taxon>rosids</taxon>
        <taxon>fabids</taxon>
        <taxon>Malpighiales</taxon>
        <taxon>Rhizophoraceae</taxon>
        <taxon>Rhizophora</taxon>
    </lineage>
</organism>
<dbReference type="EMBL" id="GGEC01082445">
    <property type="protein sequence ID" value="MBX62929.1"/>
    <property type="molecule type" value="Transcribed_RNA"/>
</dbReference>
<evidence type="ECO:0000313" key="1">
    <source>
        <dbReference type="EMBL" id="MBX62929.1"/>
    </source>
</evidence>
<dbReference type="AlphaFoldDB" id="A0A2P2Q7R3"/>
<reference evidence="1" key="1">
    <citation type="submission" date="2018-02" db="EMBL/GenBank/DDBJ databases">
        <title>Rhizophora mucronata_Transcriptome.</title>
        <authorList>
            <person name="Meera S.P."/>
            <person name="Sreeshan A."/>
            <person name="Augustine A."/>
        </authorList>
    </citation>
    <scope>NUCLEOTIDE SEQUENCE</scope>
    <source>
        <tissue evidence="1">Leaf</tissue>
    </source>
</reference>
<name>A0A2P2Q7R3_RHIMU</name>
<protein>
    <submittedName>
        <fullName evidence="1">Uncharacterized protein At5g05190-like</fullName>
    </submittedName>
</protein>